<protein>
    <submittedName>
        <fullName evidence="1">Uncharacterized protein</fullName>
    </submittedName>
</protein>
<dbReference type="KEGG" id="sper:EW093_03085"/>
<keyword evidence="2" id="KW-1185">Reference proteome</keyword>
<name>A0A5C1Q6V2_9SPIO</name>
<dbReference type="OrthoDB" id="9788616at2"/>
<accession>A0A5C1Q6V2</accession>
<organism evidence="1 2">
    <name type="scientific">Thiospirochaeta perfilievii</name>
    <dbReference type="NCBI Taxonomy" id="252967"/>
    <lineage>
        <taxon>Bacteria</taxon>
        <taxon>Pseudomonadati</taxon>
        <taxon>Spirochaetota</taxon>
        <taxon>Spirochaetia</taxon>
        <taxon>Spirochaetales</taxon>
        <taxon>Spirochaetaceae</taxon>
        <taxon>Thiospirochaeta</taxon>
    </lineage>
</organism>
<dbReference type="Proteomes" id="UP000323824">
    <property type="component" value="Chromosome"/>
</dbReference>
<dbReference type="RefSeq" id="WP_149566983.1">
    <property type="nucleotide sequence ID" value="NZ_CP035807.1"/>
</dbReference>
<gene>
    <name evidence="1" type="ORF">EW093_03085</name>
</gene>
<sequence length="84" mass="9659">MENSKGKNNARSLFGIEMIPTDNHIRNLLDECEASLLYPAYLKSFEWIKKMVISKSTVDLMEPSWWLLIVQSSFHQKASAVKTV</sequence>
<proteinExistence type="predicted"/>
<dbReference type="AlphaFoldDB" id="A0A5C1Q6V2"/>
<reference evidence="1 2" key="1">
    <citation type="submission" date="2019-02" db="EMBL/GenBank/DDBJ databases">
        <authorList>
            <person name="Fomenkov A."/>
            <person name="Dubinina G."/>
            <person name="Grabovich M."/>
            <person name="Vincze T."/>
            <person name="Roberts R.J."/>
        </authorList>
    </citation>
    <scope>NUCLEOTIDE SEQUENCE [LARGE SCALE GENOMIC DNA]</scope>
    <source>
        <strain evidence="1 2">P</strain>
    </source>
</reference>
<dbReference type="EMBL" id="CP035807">
    <property type="protein sequence ID" value="QEN03725.1"/>
    <property type="molecule type" value="Genomic_DNA"/>
</dbReference>
<reference evidence="1 2" key="2">
    <citation type="submission" date="2019-09" db="EMBL/GenBank/DDBJ databases">
        <title>Complete Genome Sequence and Methylome Analysis of free living Spirochaetas.</title>
        <authorList>
            <person name="Leshcheva N."/>
            <person name="Mikheeva N."/>
        </authorList>
    </citation>
    <scope>NUCLEOTIDE SEQUENCE [LARGE SCALE GENOMIC DNA]</scope>
    <source>
        <strain evidence="1 2">P</strain>
    </source>
</reference>
<evidence type="ECO:0000313" key="1">
    <source>
        <dbReference type="EMBL" id="QEN03725.1"/>
    </source>
</evidence>
<evidence type="ECO:0000313" key="2">
    <source>
        <dbReference type="Proteomes" id="UP000323824"/>
    </source>
</evidence>